<evidence type="ECO:0000313" key="2">
    <source>
        <dbReference type="EMBL" id="NRT56613.1"/>
    </source>
</evidence>
<comment type="caution">
    <text evidence="2">The sequence shown here is derived from an EMBL/GenBank/DDBJ whole genome shotgun (WGS) entry which is preliminary data.</text>
</comment>
<name>A0ABX2G2U0_9BURK</name>
<organism evidence="2 3">
    <name type="scientific">Sphaerotilus uruguayifluvii</name>
    <dbReference type="NCBI Taxonomy" id="2735897"/>
    <lineage>
        <taxon>Bacteria</taxon>
        <taxon>Pseudomonadati</taxon>
        <taxon>Pseudomonadota</taxon>
        <taxon>Betaproteobacteria</taxon>
        <taxon>Burkholderiales</taxon>
        <taxon>Sphaerotilaceae</taxon>
        <taxon>Sphaerotilus</taxon>
    </lineage>
</organism>
<feature type="region of interest" description="Disordered" evidence="1">
    <location>
        <begin position="34"/>
        <end position="55"/>
    </location>
</feature>
<evidence type="ECO:0000256" key="1">
    <source>
        <dbReference type="SAM" id="MobiDB-lite"/>
    </source>
</evidence>
<gene>
    <name evidence="2" type="ORF">HNQ01_002356</name>
</gene>
<dbReference type="Proteomes" id="UP001516061">
    <property type="component" value="Unassembled WGS sequence"/>
</dbReference>
<dbReference type="RefSeq" id="WP_173805624.1">
    <property type="nucleotide sequence ID" value="NZ_JABSNM010000009.1"/>
</dbReference>
<protein>
    <submittedName>
        <fullName evidence="2">Anti-sigma factor RsiW</fullName>
    </submittedName>
</protein>
<reference evidence="2 3" key="1">
    <citation type="submission" date="2020-05" db="EMBL/GenBank/DDBJ databases">
        <title>Genomic Encyclopedia of Type Strains, Phase IV (KMG-V): Genome sequencing to study the core and pangenomes of soil and plant-associated prokaryotes.</title>
        <authorList>
            <person name="Whitman W."/>
        </authorList>
    </citation>
    <scope>NUCLEOTIDE SEQUENCE [LARGE SCALE GENOMIC DNA]</scope>
    <source>
        <strain evidence="2 3">C29</strain>
    </source>
</reference>
<proteinExistence type="predicted"/>
<dbReference type="EMBL" id="JABSNM010000009">
    <property type="protein sequence ID" value="NRT56613.1"/>
    <property type="molecule type" value="Genomic_DNA"/>
</dbReference>
<keyword evidence="3" id="KW-1185">Reference proteome</keyword>
<evidence type="ECO:0000313" key="3">
    <source>
        <dbReference type="Proteomes" id="UP001516061"/>
    </source>
</evidence>
<sequence>MDDDELSALIRQQATRHRADDRLRAAVQTRIALHAAQQPLSGQPPTGAGSRAGAGRMPAWRPVLAGMLAGAVLSWASLTLLPPWLSDTRLPDALVTDHVRSLQPGMLIQVASSDRHTVKPWFQGRIDYAPPVPDLSAGGFHLAGGRLEPLEGAQVAVLVYTYREHVLNVYVRPAGSVQAAQHWQRRGFNLRRWSAGAFQVWLVSDADAARLQQFEAAWRAALGAT</sequence>
<accession>A0ABX2G2U0</accession>